<dbReference type="GO" id="GO:0005634">
    <property type="term" value="C:nucleus"/>
    <property type="evidence" value="ECO:0000318"/>
    <property type="project" value="GO_Central"/>
</dbReference>
<feature type="domain" description="Myb-like" evidence="8">
    <location>
        <begin position="159"/>
        <end position="209"/>
    </location>
</feature>
<dbReference type="Pfam" id="PF00249">
    <property type="entry name" value="Myb_DNA-binding"/>
    <property type="match status" value="3"/>
</dbReference>
<dbReference type="GO" id="GO:0000978">
    <property type="term" value="F:RNA polymerase II cis-regulatory region sequence-specific DNA binding"/>
    <property type="evidence" value="ECO:0000318"/>
    <property type="project" value="GO_Central"/>
</dbReference>
<keyword evidence="2" id="KW-0677">Repeat</keyword>
<dbReference type="PANTHER" id="PTHR45614:SF194">
    <property type="entry name" value="TRANSCRIPTION FACTOR MYB3R-3-RELATED"/>
    <property type="match status" value="1"/>
</dbReference>
<evidence type="ECO:0000256" key="5">
    <source>
        <dbReference type="ARBA" id="ARBA00023163"/>
    </source>
</evidence>
<feature type="domain" description="HTH myb-type" evidence="9">
    <location>
        <begin position="107"/>
        <end position="162"/>
    </location>
</feature>
<dbReference type="InterPro" id="IPR001005">
    <property type="entry name" value="SANT/Myb"/>
</dbReference>
<dbReference type="FunFam" id="1.10.10.60:FF:000324">
    <property type="entry name" value="Transcription factor MYB3R-2"/>
    <property type="match status" value="1"/>
</dbReference>
<organism evidence="10 11">
    <name type="scientific">Nelumbo nucifera</name>
    <name type="common">Sacred lotus</name>
    <dbReference type="NCBI Taxonomy" id="4432"/>
    <lineage>
        <taxon>Eukaryota</taxon>
        <taxon>Viridiplantae</taxon>
        <taxon>Streptophyta</taxon>
        <taxon>Embryophyta</taxon>
        <taxon>Tracheophyta</taxon>
        <taxon>Spermatophyta</taxon>
        <taxon>Magnoliopsida</taxon>
        <taxon>Proteales</taxon>
        <taxon>Nelumbonaceae</taxon>
        <taxon>Nelumbo</taxon>
    </lineage>
</organism>
<dbReference type="CDD" id="cd00167">
    <property type="entry name" value="SANT"/>
    <property type="match status" value="3"/>
</dbReference>
<keyword evidence="6" id="KW-0539">Nucleus</keyword>
<feature type="domain" description="HTH myb-type" evidence="9">
    <location>
        <begin position="163"/>
        <end position="213"/>
    </location>
</feature>
<dbReference type="GO" id="GO:0000981">
    <property type="term" value="F:DNA-binding transcription factor activity, RNA polymerase II-specific"/>
    <property type="evidence" value="ECO:0000318"/>
    <property type="project" value="GO_Central"/>
</dbReference>
<evidence type="ECO:0000313" key="12">
    <source>
        <dbReference type="RefSeq" id="XP_010256936.1"/>
    </source>
</evidence>
<evidence type="ECO:0000256" key="2">
    <source>
        <dbReference type="ARBA" id="ARBA00022737"/>
    </source>
</evidence>
<dbReference type="PANTHER" id="PTHR45614">
    <property type="entry name" value="MYB PROTEIN-RELATED"/>
    <property type="match status" value="1"/>
</dbReference>
<feature type="domain" description="Myb-like" evidence="8">
    <location>
        <begin position="107"/>
        <end position="158"/>
    </location>
</feature>
<dbReference type="SMART" id="SM00717">
    <property type="entry name" value="SANT"/>
    <property type="match status" value="3"/>
</dbReference>
<dbReference type="RefSeq" id="XP_010256936.1">
    <property type="nucleotide sequence ID" value="XM_010258634.2"/>
</dbReference>
<evidence type="ECO:0000256" key="4">
    <source>
        <dbReference type="ARBA" id="ARBA00023125"/>
    </source>
</evidence>
<evidence type="ECO:0000259" key="8">
    <source>
        <dbReference type="PROSITE" id="PS50090"/>
    </source>
</evidence>
<dbReference type="GO" id="GO:0006355">
    <property type="term" value="P:regulation of DNA-templated transcription"/>
    <property type="evidence" value="ECO:0000318"/>
    <property type="project" value="GO_Central"/>
</dbReference>
<dbReference type="AlphaFoldDB" id="A0A1U7ZXD1"/>
<dbReference type="OMA" id="STHSPEY"/>
<evidence type="ECO:0000313" key="11">
    <source>
        <dbReference type="RefSeq" id="XP_010256935.1"/>
    </source>
</evidence>
<dbReference type="GeneID" id="104597196"/>
<protein>
    <submittedName>
        <fullName evidence="11 12">Myb-related protein B</fullName>
    </submittedName>
</protein>
<reference evidence="11 12" key="1">
    <citation type="submission" date="2025-04" db="UniProtKB">
        <authorList>
            <consortium name="RefSeq"/>
        </authorList>
    </citation>
    <scope>IDENTIFICATION</scope>
</reference>
<dbReference type="SUPFAM" id="SSF46689">
    <property type="entry name" value="Homeodomain-like"/>
    <property type="match status" value="2"/>
</dbReference>
<evidence type="ECO:0000256" key="3">
    <source>
        <dbReference type="ARBA" id="ARBA00023015"/>
    </source>
</evidence>
<keyword evidence="10" id="KW-1185">Reference proteome</keyword>
<feature type="domain" description="Myb-like" evidence="8">
    <location>
        <begin position="55"/>
        <end position="106"/>
    </location>
</feature>
<proteinExistence type="predicted"/>
<dbReference type="InterPro" id="IPR009057">
    <property type="entry name" value="Homeodomain-like_sf"/>
</dbReference>
<keyword evidence="3" id="KW-0805">Transcription regulation</keyword>
<dbReference type="Proteomes" id="UP000189703">
    <property type="component" value="Unplaced"/>
</dbReference>
<feature type="compositionally biased region" description="Basic and acidic residues" evidence="7">
    <location>
        <begin position="441"/>
        <end position="451"/>
    </location>
</feature>
<dbReference type="Gene3D" id="1.10.10.60">
    <property type="entry name" value="Homeodomain-like"/>
    <property type="match status" value="3"/>
</dbReference>
<evidence type="ECO:0000256" key="6">
    <source>
        <dbReference type="ARBA" id="ARBA00023242"/>
    </source>
</evidence>
<evidence type="ECO:0000313" key="10">
    <source>
        <dbReference type="Proteomes" id="UP000189703"/>
    </source>
</evidence>
<keyword evidence="4" id="KW-0238">DNA-binding</keyword>
<dbReference type="PROSITE" id="PS51294">
    <property type="entry name" value="HTH_MYB"/>
    <property type="match status" value="3"/>
</dbReference>
<evidence type="ECO:0000256" key="1">
    <source>
        <dbReference type="ARBA" id="ARBA00004123"/>
    </source>
</evidence>
<dbReference type="KEGG" id="nnu:104597196"/>
<accession>A0A1U7ZXD1</accession>
<feature type="region of interest" description="Disordered" evidence="7">
    <location>
        <begin position="224"/>
        <end position="256"/>
    </location>
</feature>
<evidence type="ECO:0000256" key="7">
    <source>
        <dbReference type="SAM" id="MobiDB-lite"/>
    </source>
</evidence>
<dbReference type="InterPro" id="IPR017930">
    <property type="entry name" value="Myb_dom"/>
</dbReference>
<dbReference type="PROSITE" id="PS50090">
    <property type="entry name" value="MYB_LIKE"/>
    <property type="match status" value="3"/>
</dbReference>
<dbReference type="RefSeq" id="XP_010256935.1">
    <property type="nucleotide sequence ID" value="XM_010258633.2"/>
</dbReference>
<dbReference type="InterPro" id="IPR050560">
    <property type="entry name" value="MYB_TF"/>
</dbReference>
<sequence>MMAEVKHEQCCLENKQSAAASSSSVSEGSCSIALKSPVICSPASTSPYHRRTTGPIRRAKGGWTPEEDETLRKAVKAFKGKCWKKIAEFFPDRSEVQCLHRWQKVLNPELIKGPWTQEEDDRIIELVSKYGPTKWSVIAKSLPGRIGKQCRERWHNHLNPMIKKDAWTLEEELALMNAHRIHGNKWAEIAKVLPGRTDNSIKNHWNSSLKKKLDFYLATGKLPPTPKASTQNGVKDASKPADTGKPAIFSNKGLDSTAQASPGIERVCNLENCKDLVESSNQGFLDIDGSMDVPVSRFVDSVDAESKTMASKLDTFCGITDLTPKFEKHGSTAKIDNDNKVADTVQFEVPTFGSLYYEPPKLENCGITSDSVLLNTYCSMQQGYDSSALMPLVSLFTPPCVKGTDLDGKSPESILKNAAKSFPNTPSILRKRKREVNAVSSHDRIVQRDMVRANNGSSASEDKEKSGKSAEQSGSLNESLCEVPACHGNDKTEMYNGKAFNASPPYRLRSSKRTAVFKSVEKQLDFTLDEEKVEGFTKSMILGNHCVTEDCSHATKMAVT</sequence>
<feature type="domain" description="HTH myb-type" evidence="9">
    <location>
        <begin position="60"/>
        <end position="106"/>
    </location>
</feature>
<evidence type="ECO:0000259" key="9">
    <source>
        <dbReference type="PROSITE" id="PS51294"/>
    </source>
</evidence>
<comment type="subcellular location">
    <subcellularLocation>
        <location evidence="1">Nucleus</location>
    </subcellularLocation>
</comment>
<dbReference type="FunFam" id="1.10.10.60:FF:000016">
    <property type="entry name" value="Transcriptional activator Myb isoform A"/>
    <property type="match status" value="1"/>
</dbReference>
<feature type="region of interest" description="Disordered" evidence="7">
    <location>
        <begin position="434"/>
        <end position="476"/>
    </location>
</feature>
<name>A0A1U7ZXD1_NELNU</name>
<dbReference type="eggNOG" id="KOG0048">
    <property type="taxonomic scope" value="Eukaryota"/>
</dbReference>
<gene>
    <name evidence="11 12" type="primary">LOC104597196</name>
</gene>
<dbReference type="OrthoDB" id="2143914at2759"/>
<keyword evidence="5" id="KW-0804">Transcription</keyword>
<dbReference type="FunFam" id="1.10.10.60:FF:000010">
    <property type="entry name" value="Transcriptional activator Myb isoform A"/>
    <property type="match status" value="1"/>
</dbReference>